<keyword evidence="11" id="KW-0223">Dioxygenase</keyword>
<evidence type="ECO:0000313" key="23">
    <source>
        <dbReference type="EMBL" id="CAF9935953.1"/>
    </source>
</evidence>
<dbReference type="EC" id="1.14.11.27" evidence="5"/>
<name>A0A8H3GA94_9LECA</name>
<feature type="region of interest" description="Disordered" evidence="20">
    <location>
        <begin position="173"/>
        <end position="208"/>
    </location>
</feature>
<comment type="catalytic activity">
    <reaction evidence="18">
        <text>N(6),N(6)-dimethyl-L-lysyl(36)-[histone H3] + 2 2-oxoglutarate + 2 O2 = L-lysyl(36)-[histone H3] + 2 formaldehyde + 2 succinate + 2 CO2</text>
        <dbReference type="Rhea" id="RHEA:42032"/>
        <dbReference type="Rhea" id="RHEA-COMP:9785"/>
        <dbReference type="Rhea" id="RHEA-COMP:9787"/>
        <dbReference type="ChEBI" id="CHEBI:15379"/>
        <dbReference type="ChEBI" id="CHEBI:16526"/>
        <dbReference type="ChEBI" id="CHEBI:16810"/>
        <dbReference type="ChEBI" id="CHEBI:16842"/>
        <dbReference type="ChEBI" id="CHEBI:29969"/>
        <dbReference type="ChEBI" id="CHEBI:30031"/>
        <dbReference type="ChEBI" id="CHEBI:61976"/>
        <dbReference type="EC" id="1.14.11.27"/>
    </reaction>
</comment>
<keyword evidence="9" id="KW-0862">Zinc</keyword>
<protein>
    <recommendedName>
        <fullName evidence="6">JmjC domain-containing histone demethylation protein 1</fullName>
        <ecNumber evidence="5">1.14.11.27</ecNumber>
    </recommendedName>
    <alternativeName>
        <fullName evidence="17">[Histone-H3]-lysine-36 demethylase 1</fullName>
    </alternativeName>
</protein>
<evidence type="ECO:0000256" key="13">
    <source>
        <dbReference type="ARBA" id="ARBA00023004"/>
    </source>
</evidence>
<evidence type="ECO:0000313" key="24">
    <source>
        <dbReference type="Proteomes" id="UP000664203"/>
    </source>
</evidence>
<reference evidence="23" key="1">
    <citation type="submission" date="2021-03" db="EMBL/GenBank/DDBJ databases">
        <authorList>
            <person name="Tagirdzhanova G."/>
        </authorList>
    </citation>
    <scope>NUCLEOTIDE SEQUENCE</scope>
</reference>
<dbReference type="Proteomes" id="UP000664203">
    <property type="component" value="Unassembled WGS sequence"/>
</dbReference>
<feature type="compositionally biased region" description="Low complexity" evidence="20">
    <location>
        <begin position="1070"/>
        <end position="1086"/>
    </location>
</feature>
<evidence type="ECO:0000259" key="22">
    <source>
        <dbReference type="PROSITE" id="PS51184"/>
    </source>
</evidence>
<feature type="region of interest" description="Disordered" evidence="20">
    <location>
        <begin position="1365"/>
        <end position="1569"/>
    </location>
</feature>
<feature type="region of interest" description="Disordered" evidence="20">
    <location>
        <begin position="93"/>
        <end position="151"/>
    </location>
</feature>
<dbReference type="PROSITE" id="PS01359">
    <property type="entry name" value="ZF_PHD_1"/>
    <property type="match status" value="1"/>
</dbReference>
<comment type="caution">
    <text evidence="23">The sequence shown here is derived from an EMBL/GenBank/DDBJ whole genome shotgun (WGS) entry which is preliminary data.</text>
</comment>
<dbReference type="CDD" id="cd15517">
    <property type="entry name" value="PHD_TCF19_like"/>
    <property type="match status" value="1"/>
</dbReference>
<evidence type="ECO:0000256" key="8">
    <source>
        <dbReference type="ARBA" id="ARBA00022771"/>
    </source>
</evidence>
<feature type="compositionally biased region" description="Basic and acidic residues" evidence="20">
    <location>
        <begin position="109"/>
        <end position="129"/>
    </location>
</feature>
<proteinExistence type="inferred from homology"/>
<dbReference type="GO" id="GO:0008270">
    <property type="term" value="F:zinc ion binding"/>
    <property type="evidence" value="ECO:0007669"/>
    <property type="project" value="UniProtKB-KW"/>
</dbReference>
<dbReference type="EMBL" id="CAJPDR010000423">
    <property type="protein sequence ID" value="CAF9935953.1"/>
    <property type="molecule type" value="Genomic_DNA"/>
</dbReference>
<comment type="cofactor">
    <cofactor evidence="1">
        <name>Fe(2+)</name>
        <dbReference type="ChEBI" id="CHEBI:29033"/>
    </cofactor>
</comment>
<feature type="domain" description="PHD-type" evidence="21">
    <location>
        <begin position="476"/>
        <end position="537"/>
    </location>
</feature>
<evidence type="ECO:0000256" key="16">
    <source>
        <dbReference type="ARBA" id="ARBA00023242"/>
    </source>
</evidence>
<evidence type="ECO:0000256" key="2">
    <source>
        <dbReference type="ARBA" id="ARBA00003909"/>
    </source>
</evidence>
<dbReference type="SMART" id="SM00249">
    <property type="entry name" value="PHD"/>
    <property type="match status" value="1"/>
</dbReference>
<dbReference type="SUPFAM" id="SSF57903">
    <property type="entry name" value="FYVE/PHD zinc finger"/>
    <property type="match status" value="1"/>
</dbReference>
<evidence type="ECO:0000256" key="5">
    <source>
        <dbReference type="ARBA" id="ARBA00013246"/>
    </source>
</evidence>
<dbReference type="InterPro" id="IPR001965">
    <property type="entry name" value="Znf_PHD"/>
</dbReference>
<keyword evidence="24" id="KW-1185">Reference proteome</keyword>
<dbReference type="InterPro" id="IPR003347">
    <property type="entry name" value="JmjC_dom"/>
</dbReference>
<dbReference type="SUPFAM" id="SSF51197">
    <property type="entry name" value="Clavaminate synthase-like"/>
    <property type="match status" value="1"/>
</dbReference>
<feature type="region of interest" description="Disordered" evidence="20">
    <location>
        <begin position="1065"/>
        <end position="1135"/>
    </location>
</feature>
<keyword evidence="10" id="KW-0156">Chromatin regulator</keyword>
<dbReference type="OrthoDB" id="5876800at2759"/>
<evidence type="ECO:0000256" key="20">
    <source>
        <dbReference type="SAM" id="MobiDB-lite"/>
    </source>
</evidence>
<dbReference type="Gene3D" id="2.60.120.650">
    <property type="entry name" value="Cupin"/>
    <property type="match status" value="2"/>
</dbReference>
<dbReference type="PROSITE" id="PS51184">
    <property type="entry name" value="JMJC"/>
    <property type="match status" value="1"/>
</dbReference>
<dbReference type="Pfam" id="PF02373">
    <property type="entry name" value="JmjC"/>
    <property type="match status" value="1"/>
</dbReference>
<dbReference type="InterPro" id="IPR041070">
    <property type="entry name" value="JHD"/>
</dbReference>
<evidence type="ECO:0000256" key="9">
    <source>
        <dbReference type="ARBA" id="ARBA00022833"/>
    </source>
</evidence>
<evidence type="ECO:0000256" key="11">
    <source>
        <dbReference type="ARBA" id="ARBA00022964"/>
    </source>
</evidence>
<comment type="subcellular location">
    <subcellularLocation>
        <location evidence="3">Nucleus</location>
    </subcellularLocation>
</comment>
<feature type="compositionally biased region" description="Basic and acidic residues" evidence="20">
    <location>
        <begin position="226"/>
        <end position="242"/>
    </location>
</feature>
<feature type="region of interest" description="Disordered" evidence="20">
    <location>
        <begin position="625"/>
        <end position="648"/>
    </location>
</feature>
<keyword evidence="7" id="KW-0479">Metal-binding</keyword>
<evidence type="ECO:0000259" key="21">
    <source>
        <dbReference type="PROSITE" id="PS50016"/>
    </source>
</evidence>
<dbReference type="InterPro" id="IPR011011">
    <property type="entry name" value="Znf_FYVE_PHD"/>
</dbReference>
<keyword evidence="15" id="KW-0804">Transcription</keyword>
<feature type="compositionally biased region" description="Polar residues" evidence="20">
    <location>
        <begin position="281"/>
        <end position="291"/>
    </location>
</feature>
<evidence type="ECO:0000256" key="4">
    <source>
        <dbReference type="ARBA" id="ARBA00008037"/>
    </source>
</evidence>
<evidence type="ECO:0000256" key="19">
    <source>
        <dbReference type="PROSITE-ProRule" id="PRU00146"/>
    </source>
</evidence>
<dbReference type="PROSITE" id="PS50016">
    <property type="entry name" value="ZF_PHD_2"/>
    <property type="match status" value="1"/>
</dbReference>
<evidence type="ECO:0000256" key="3">
    <source>
        <dbReference type="ARBA" id="ARBA00004123"/>
    </source>
</evidence>
<keyword evidence="16" id="KW-0539">Nucleus</keyword>
<feature type="compositionally biased region" description="Low complexity" evidence="20">
    <location>
        <begin position="1499"/>
        <end position="1534"/>
    </location>
</feature>
<comment type="similarity">
    <text evidence="4">Belongs to the JHDM1 histone demethylase family.</text>
</comment>
<dbReference type="InterPro" id="IPR019786">
    <property type="entry name" value="Zinc_finger_PHD-type_CS"/>
</dbReference>
<dbReference type="Pfam" id="PF17811">
    <property type="entry name" value="JHD"/>
    <property type="match status" value="1"/>
</dbReference>
<keyword evidence="14" id="KW-0805">Transcription regulation</keyword>
<feature type="region of interest" description="Disordered" evidence="20">
    <location>
        <begin position="226"/>
        <end position="303"/>
    </location>
</feature>
<dbReference type="GO" id="GO:0005634">
    <property type="term" value="C:nucleus"/>
    <property type="evidence" value="ECO:0007669"/>
    <property type="project" value="UniProtKB-SubCell"/>
</dbReference>
<evidence type="ECO:0000256" key="10">
    <source>
        <dbReference type="ARBA" id="ARBA00022853"/>
    </source>
</evidence>
<feature type="domain" description="JmjC" evidence="22">
    <location>
        <begin position="737"/>
        <end position="895"/>
    </location>
</feature>
<dbReference type="GO" id="GO:0140680">
    <property type="term" value="F:histone H3K36me/H3K36me2 demethylase activity"/>
    <property type="evidence" value="ECO:0007669"/>
    <property type="project" value="UniProtKB-EC"/>
</dbReference>
<organism evidence="23 24">
    <name type="scientific">Alectoria fallacina</name>
    <dbReference type="NCBI Taxonomy" id="1903189"/>
    <lineage>
        <taxon>Eukaryota</taxon>
        <taxon>Fungi</taxon>
        <taxon>Dikarya</taxon>
        <taxon>Ascomycota</taxon>
        <taxon>Pezizomycotina</taxon>
        <taxon>Lecanoromycetes</taxon>
        <taxon>OSLEUM clade</taxon>
        <taxon>Lecanoromycetidae</taxon>
        <taxon>Lecanorales</taxon>
        <taxon>Lecanorineae</taxon>
        <taxon>Parmeliaceae</taxon>
        <taxon>Alectoria</taxon>
    </lineage>
</organism>
<dbReference type="InterPro" id="IPR050690">
    <property type="entry name" value="JHDM1_Histone_Demethylase"/>
</dbReference>
<keyword evidence="12" id="KW-0560">Oxidoreductase</keyword>
<gene>
    <name evidence="23" type="primary">JHD1</name>
    <name evidence="23" type="ORF">ALECFALPRED_006643</name>
</gene>
<dbReference type="SMART" id="SM00558">
    <property type="entry name" value="JmjC"/>
    <property type="match status" value="1"/>
</dbReference>
<feature type="compositionally biased region" description="Polar residues" evidence="20">
    <location>
        <begin position="1169"/>
        <end position="1200"/>
    </location>
</feature>
<evidence type="ECO:0000256" key="17">
    <source>
        <dbReference type="ARBA" id="ARBA00031083"/>
    </source>
</evidence>
<keyword evidence="13" id="KW-0408">Iron</keyword>
<dbReference type="PANTHER" id="PTHR23123">
    <property type="entry name" value="PHD/F-BOX CONTAINING PROTEIN"/>
    <property type="match status" value="1"/>
</dbReference>
<comment type="function">
    <text evidence="2">Histone demethylase that specifically demethylates 'Lys-36' of histone H3, thereby playing a central role in histone code.</text>
</comment>
<keyword evidence="8 19" id="KW-0863">Zinc-finger</keyword>
<evidence type="ECO:0000256" key="12">
    <source>
        <dbReference type="ARBA" id="ARBA00023002"/>
    </source>
</evidence>
<feature type="compositionally biased region" description="Polar residues" evidence="20">
    <location>
        <begin position="625"/>
        <end position="642"/>
    </location>
</feature>
<feature type="compositionally biased region" description="Low complexity" evidence="20">
    <location>
        <begin position="1469"/>
        <end position="1480"/>
    </location>
</feature>
<evidence type="ECO:0000256" key="1">
    <source>
        <dbReference type="ARBA" id="ARBA00001954"/>
    </source>
</evidence>
<feature type="compositionally biased region" description="Polar residues" evidence="20">
    <location>
        <begin position="131"/>
        <end position="148"/>
    </location>
</feature>
<evidence type="ECO:0000256" key="6">
    <source>
        <dbReference type="ARBA" id="ARBA00015153"/>
    </source>
</evidence>
<evidence type="ECO:0000256" key="7">
    <source>
        <dbReference type="ARBA" id="ARBA00022723"/>
    </source>
</evidence>
<dbReference type="InterPro" id="IPR019787">
    <property type="entry name" value="Znf_PHD-finger"/>
</dbReference>
<evidence type="ECO:0000256" key="15">
    <source>
        <dbReference type="ARBA" id="ARBA00023163"/>
    </source>
</evidence>
<sequence>MPSSFKRNTDLVPIPYRTPSPPRYAFEPISPILTGIAANHVPCVDTTGPRNGRLKRPYPLYDHNYVDMRERNYLPGGPMDAFASIALATKLGGRHRPSSPTGAQFINDGYHDTDRRSKRAKSEKPKLPDWSKTTAGVNTRPATSYDQSPESRRLEAELLLNFAHEAAKLVCSPHESPANSQLSLNKSRPSPNIPLGPAVQSPEERGKDFTEGEAWNSLDYVKEAEVRTPSHGDRAIDERRTASEAIGQETDLAQPVSDDPASETHHTTFDQPGIEIKHSSPMATTQQSDLNIPQGVSEKNAGNTRTEMFDRYEVEEHTEGAGVAVNHAPQDGIEVEEQFDGSGANVNDESPNGILADERHVPIDPVQGDATQPMKDDLQILKDAAQVSEGQVSVNSARVKDSELVGASKESQEDLVDNVSRTMHGALGNQVGAKDEPLVAKAEKTKQSTPEVNVISINASDVSIAEGQPRPTVATAAVCASCNFGRNSPAIENDNNATSWISCDGCKSWFHFACAGFKNEREVRSVDKYRCRKCKPLYGSTTYVRKSSRAHSAIDYAGLHQGVIKTSDERPEHHYIKPIKDGTITFLPENFARMRPELVTIEYFEKGTGMREPIVIPACFNPRPKTSANSDAAATRQSNDVSPANPFDDDDVAEEWFSRHTEPEAIPDQGQDALDMVIPHGLTVRQVAELYGQDEKVEVIDVKSQNGENKKWNMRRWADYYENPNNKVVRNVISLEISQSKLGRLIRRPQIVRDLDLQDSVWPEELLAKGEYPRVQFYCLMSVADCFTDFHIDFGGSSVFYHILKGKKTFLFIPPKEKHLKKYEEWCMSPAQNWTFLGDQTKECYRVDLSEGDTMLIPAGWIHAVWTPQDSLVIGGNFLTRLNFGMQLRVAQVEKATGVGRKFRYPHFQKLHWYTALRYLEDDPLPRNVKDLLHAGGTFVRQQLAHNEFDSWGENSLPGVESYHARYYSQSELDGLPDLTRYLLRTALIDIGSITDGISAETRNAVKKSIPRGQGEPLDVLKTFAAWCAWKRGNEPIPHWAYPDAEPETLAPVKLSAAAMKKLDREAALQAPRRQSARMQSQQAASEVLLHSPGGAAPSIAHGQNDAPHISTPKKPRTSSGGTNGTSHRKTACESCRKRRRACKHKDQVALSMPSAQLDVLGSVSTDLGTALQNTPSSLGSGPSDGQDSNFSTNTNSRTPESNDETLAFVPERSSTAHFNDGFSYQSDDLASQSNLSAEGPLQTFPKVEESMPATINTGLVSVSGNATLVRPRHKACDECRKSKRRCIHDQYGNEDPVKVRESAIPRPHARKSNTQIREASALKKHVQGAVRKPTGDQQQPAPTVPVFEEQMRRPAPIANMIAPSASPLIPETGTPSSPDGFPQAPSPEPFPLDPALFEDSASSIQHGKQTKMMVALQQSIGPSGASPQRYMSQNSDKVADIWQTTDSCSAPDIEVGAATLESRESFEPPASSLVSPPASSHDDVGASPTNAHLGWTLSTASSRQSSSQPKQMQRYTPESGSMRRASSSSSGESAQEKTASPIMVNPSSDQKPKARIGSEDMADEDSMRLIKELQAEEYGLRRRGRA</sequence>
<accession>A0A8H3GA94</accession>
<dbReference type="Pfam" id="PF00628">
    <property type="entry name" value="PHD"/>
    <property type="match status" value="1"/>
</dbReference>
<evidence type="ECO:0000256" key="18">
    <source>
        <dbReference type="ARBA" id="ARBA00047915"/>
    </source>
</evidence>
<feature type="compositionally biased region" description="Polar residues" evidence="20">
    <location>
        <begin position="1417"/>
        <end position="1449"/>
    </location>
</feature>
<evidence type="ECO:0000256" key="14">
    <source>
        <dbReference type="ARBA" id="ARBA00023015"/>
    </source>
</evidence>
<feature type="compositionally biased region" description="Polar residues" evidence="20">
    <location>
        <begin position="177"/>
        <end position="190"/>
    </location>
</feature>
<feature type="region of interest" description="Disordered" evidence="20">
    <location>
        <begin position="1169"/>
        <end position="1203"/>
    </location>
</feature>